<dbReference type="AlphaFoldDB" id="A0A9P5XAS2"/>
<name>A0A9P5XAS2_9AGAR</name>
<proteinExistence type="predicted"/>
<sequence>MGHLTLLAEDVISALDRFPFDLHTLILFSYAPQPEWEEYVKGRYSETKRKDRLALGGPKPSPSPSGAAFGFGAGERVGVSVDVEGPGAVSSIGGGERSALGVEAKVGAGAGRNMIVDDPSAFPGPGLRLDERKADVPEDVGTSTMRGERATRGEFRRTSSGLGGGGVRNTADFGPVMGVSQGQDDEDEDDDEDKYGNSRTTHFARYLAQEIQSSNHLGESSDSSDEEEGGWLSQSNFSLGSPPISTRRQGVGISMTERRPLDVSGFDDSFSPAGHTEDPFSSHDDDAFGPFSDTAAIANTSDSVLLSSSFSDEMDDSSFESFGDFGDFQSADGDVDFGPFESAGAGAGVTSSSGSATAAASTRAAPLAGERGSSSPGSARSSNGVGSGNRKTKGGSEGDDDDESLTLTPTSGSWTIASGHDGFEEIRRVERDA</sequence>
<keyword evidence="3" id="KW-1185">Reference proteome</keyword>
<feature type="compositionally biased region" description="Basic and acidic residues" evidence="1">
    <location>
        <begin position="146"/>
        <end position="157"/>
    </location>
</feature>
<feature type="compositionally biased region" description="Polar residues" evidence="1">
    <location>
        <begin position="232"/>
        <end position="248"/>
    </location>
</feature>
<protein>
    <submittedName>
        <fullName evidence="2">Uncharacterized protein</fullName>
    </submittedName>
</protein>
<gene>
    <name evidence="2" type="ORF">P691DRAFT_107641</name>
</gene>
<feature type="region of interest" description="Disordered" evidence="1">
    <location>
        <begin position="333"/>
        <end position="422"/>
    </location>
</feature>
<organism evidence="2 3">
    <name type="scientific">Macrolepiota fuliginosa MF-IS2</name>
    <dbReference type="NCBI Taxonomy" id="1400762"/>
    <lineage>
        <taxon>Eukaryota</taxon>
        <taxon>Fungi</taxon>
        <taxon>Dikarya</taxon>
        <taxon>Basidiomycota</taxon>
        <taxon>Agaricomycotina</taxon>
        <taxon>Agaricomycetes</taxon>
        <taxon>Agaricomycetidae</taxon>
        <taxon>Agaricales</taxon>
        <taxon>Agaricineae</taxon>
        <taxon>Agaricaceae</taxon>
        <taxon>Macrolepiota</taxon>
    </lineage>
</organism>
<feature type="compositionally biased region" description="Basic and acidic residues" evidence="1">
    <location>
        <begin position="275"/>
        <end position="286"/>
    </location>
</feature>
<accession>A0A9P5XAS2</accession>
<comment type="caution">
    <text evidence="2">The sequence shown here is derived from an EMBL/GenBank/DDBJ whole genome shotgun (WGS) entry which is preliminary data.</text>
</comment>
<reference evidence="2" key="1">
    <citation type="submission" date="2020-11" db="EMBL/GenBank/DDBJ databases">
        <authorList>
            <consortium name="DOE Joint Genome Institute"/>
            <person name="Ahrendt S."/>
            <person name="Riley R."/>
            <person name="Andreopoulos W."/>
            <person name="Labutti K."/>
            <person name="Pangilinan J."/>
            <person name="Ruiz-Duenas F.J."/>
            <person name="Barrasa J.M."/>
            <person name="Sanchez-Garcia M."/>
            <person name="Camarero S."/>
            <person name="Miyauchi S."/>
            <person name="Serrano A."/>
            <person name="Linde D."/>
            <person name="Babiker R."/>
            <person name="Drula E."/>
            <person name="Ayuso-Fernandez I."/>
            <person name="Pacheco R."/>
            <person name="Padilla G."/>
            <person name="Ferreira P."/>
            <person name="Barriuso J."/>
            <person name="Kellner H."/>
            <person name="Castanera R."/>
            <person name="Alfaro M."/>
            <person name="Ramirez L."/>
            <person name="Pisabarro A.G."/>
            <person name="Kuo A."/>
            <person name="Tritt A."/>
            <person name="Lipzen A."/>
            <person name="He G."/>
            <person name="Yan M."/>
            <person name="Ng V."/>
            <person name="Cullen D."/>
            <person name="Martin F."/>
            <person name="Rosso M.-N."/>
            <person name="Henrissat B."/>
            <person name="Hibbett D."/>
            <person name="Martinez A.T."/>
            <person name="Grigoriev I.V."/>
        </authorList>
    </citation>
    <scope>NUCLEOTIDE SEQUENCE</scope>
    <source>
        <strain evidence="2">MF-IS2</strain>
    </source>
</reference>
<feature type="compositionally biased region" description="Low complexity" evidence="1">
    <location>
        <begin position="342"/>
        <end position="384"/>
    </location>
</feature>
<dbReference type="EMBL" id="MU151193">
    <property type="protein sequence ID" value="KAF9447598.1"/>
    <property type="molecule type" value="Genomic_DNA"/>
</dbReference>
<evidence type="ECO:0000313" key="3">
    <source>
        <dbReference type="Proteomes" id="UP000807342"/>
    </source>
</evidence>
<feature type="compositionally biased region" description="Acidic residues" evidence="1">
    <location>
        <begin position="183"/>
        <end position="193"/>
    </location>
</feature>
<evidence type="ECO:0000256" key="1">
    <source>
        <dbReference type="SAM" id="MobiDB-lite"/>
    </source>
</evidence>
<dbReference type="OrthoDB" id="10259133at2759"/>
<feature type="region of interest" description="Disordered" evidence="1">
    <location>
        <begin position="138"/>
        <end position="294"/>
    </location>
</feature>
<feature type="region of interest" description="Disordered" evidence="1">
    <location>
        <begin position="50"/>
        <end position="70"/>
    </location>
</feature>
<dbReference type="Proteomes" id="UP000807342">
    <property type="component" value="Unassembled WGS sequence"/>
</dbReference>
<evidence type="ECO:0000313" key="2">
    <source>
        <dbReference type="EMBL" id="KAF9447598.1"/>
    </source>
</evidence>